<dbReference type="EMBL" id="FJUX01000059">
    <property type="protein sequence ID" value="CZT03112.1"/>
    <property type="molecule type" value="Genomic_DNA"/>
</dbReference>
<sequence length="179" mass="19950">MSRNWLQNLAHCIAFLLALVHLILDIFIAIKSDQLIFLMAAWLVIDLAAVTFVAIAWSFSRSPDFLQKLKWIVTIDLTAATWYFFTTVKFCLATTKDIPNKYDVAAWDLGWVYSRLWTFAAVSAITGCIFIGEAATTVIVSFAPFFVPAAAPFPGPAPVNIPLVNLPPLPIHLDLNRDH</sequence>
<protein>
    <submittedName>
        <fullName evidence="2">Uncharacterized protein</fullName>
    </submittedName>
</protein>
<dbReference type="AlphaFoldDB" id="A0A1E1KXY5"/>
<gene>
    <name evidence="2" type="ORF">RAG0_09981</name>
</gene>
<proteinExistence type="predicted"/>
<accession>A0A1E1KXY5</accession>
<feature type="transmembrane region" description="Helical" evidence="1">
    <location>
        <begin position="36"/>
        <end position="59"/>
    </location>
</feature>
<keyword evidence="1" id="KW-0812">Transmembrane</keyword>
<evidence type="ECO:0000313" key="3">
    <source>
        <dbReference type="Proteomes" id="UP000178912"/>
    </source>
</evidence>
<reference evidence="3" key="1">
    <citation type="submission" date="2016-03" db="EMBL/GenBank/DDBJ databases">
        <authorList>
            <person name="Guldener U."/>
        </authorList>
    </citation>
    <scope>NUCLEOTIDE SEQUENCE [LARGE SCALE GENOMIC DNA]</scope>
    <source>
        <strain evidence="3">04CH-RAC-A.6.1</strain>
    </source>
</reference>
<keyword evidence="1" id="KW-0472">Membrane</keyword>
<feature type="transmembrane region" description="Helical" evidence="1">
    <location>
        <begin position="12"/>
        <end position="30"/>
    </location>
</feature>
<keyword evidence="3" id="KW-1185">Reference proteome</keyword>
<keyword evidence="1" id="KW-1133">Transmembrane helix</keyword>
<evidence type="ECO:0000256" key="1">
    <source>
        <dbReference type="SAM" id="Phobius"/>
    </source>
</evidence>
<evidence type="ECO:0000313" key="2">
    <source>
        <dbReference type="EMBL" id="CZT03112.1"/>
    </source>
</evidence>
<name>A0A1E1KXY5_9HELO</name>
<organism evidence="2 3">
    <name type="scientific">Rhynchosporium agropyri</name>
    <dbReference type="NCBI Taxonomy" id="914238"/>
    <lineage>
        <taxon>Eukaryota</taxon>
        <taxon>Fungi</taxon>
        <taxon>Dikarya</taxon>
        <taxon>Ascomycota</taxon>
        <taxon>Pezizomycotina</taxon>
        <taxon>Leotiomycetes</taxon>
        <taxon>Helotiales</taxon>
        <taxon>Ploettnerulaceae</taxon>
        <taxon>Rhynchosporium</taxon>
    </lineage>
</organism>
<feature type="transmembrane region" description="Helical" evidence="1">
    <location>
        <begin position="112"/>
        <end position="132"/>
    </location>
</feature>
<feature type="transmembrane region" description="Helical" evidence="1">
    <location>
        <begin position="71"/>
        <end position="92"/>
    </location>
</feature>
<dbReference type="Proteomes" id="UP000178912">
    <property type="component" value="Unassembled WGS sequence"/>
</dbReference>